<evidence type="ECO:0000256" key="1">
    <source>
        <dbReference type="SAM" id="MobiDB-lite"/>
    </source>
</evidence>
<keyword evidence="3" id="KW-1185">Reference proteome</keyword>
<feature type="region of interest" description="Disordered" evidence="1">
    <location>
        <begin position="949"/>
        <end position="1023"/>
    </location>
</feature>
<dbReference type="PANTHER" id="PTHR33167">
    <property type="entry name" value="TRANSCRIPTION FACTOR, PUTATIVE (DUF863)-RELATED"/>
    <property type="match status" value="1"/>
</dbReference>
<accession>A0AAD7VG75</accession>
<feature type="compositionally biased region" description="Polar residues" evidence="1">
    <location>
        <begin position="1014"/>
        <end position="1023"/>
    </location>
</feature>
<dbReference type="InterPro" id="IPR008581">
    <property type="entry name" value="DUF863_pln"/>
</dbReference>
<feature type="region of interest" description="Disordered" evidence="1">
    <location>
        <begin position="884"/>
        <end position="917"/>
    </location>
</feature>
<dbReference type="EMBL" id="JARAOO010000003">
    <property type="protein sequence ID" value="KAJ7974350.1"/>
    <property type="molecule type" value="Genomic_DNA"/>
</dbReference>
<feature type="compositionally biased region" description="Basic residues" evidence="1">
    <location>
        <begin position="893"/>
        <end position="907"/>
    </location>
</feature>
<gene>
    <name evidence="2" type="ORF">O6P43_004436</name>
</gene>
<dbReference type="Pfam" id="PF05904">
    <property type="entry name" value="DUF863"/>
    <property type="match status" value="1"/>
</dbReference>
<dbReference type="AlphaFoldDB" id="A0AAD7VG75"/>
<reference evidence="2" key="1">
    <citation type="journal article" date="2023" name="Science">
        <title>Elucidation of the pathway for biosynthesis of saponin adjuvants from the soapbark tree.</title>
        <authorList>
            <person name="Reed J."/>
            <person name="Orme A."/>
            <person name="El-Demerdash A."/>
            <person name="Owen C."/>
            <person name="Martin L.B.B."/>
            <person name="Misra R.C."/>
            <person name="Kikuchi S."/>
            <person name="Rejzek M."/>
            <person name="Martin A.C."/>
            <person name="Harkess A."/>
            <person name="Leebens-Mack J."/>
            <person name="Louveau T."/>
            <person name="Stephenson M.J."/>
            <person name="Osbourn A."/>
        </authorList>
    </citation>
    <scope>NUCLEOTIDE SEQUENCE</scope>
    <source>
        <strain evidence="2">S10</strain>
    </source>
</reference>
<dbReference type="KEGG" id="qsa:O6P43_004436"/>
<dbReference type="PANTHER" id="PTHR33167:SF70">
    <property type="entry name" value="DUF3741 DOMAIN-CONTAINING PROTEIN"/>
    <property type="match status" value="1"/>
</dbReference>
<proteinExistence type="predicted"/>
<dbReference type="Proteomes" id="UP001163823">
    <property type="component" value="Chromosome 3"/>
</dbReference>
<organism evidence="2 3">
    <name type="scientific">Quillaja saponaria</name>
    <name type="common">Soap bark tree</name>
    <dbReference type="NCBI Taxonomy" id="32244"/>
    <lineage>
        <taxon>Eukaryota</taxon>
        <taxon>Viridiplantae</taxon>
        <taxon>Streptophyta</taxon>
        <taxon>Embryophyta</taxon>
        <taxon>Tracheophyta</taxon>
        <taxon>Spermatophyta</taxon>
        <taxon>Magnoliopsida</taxon>
        <taxon>eudicotyledons</taxon>
        <taxon>Gunneridae</taxon>
        <taxon>Pentapetalae</taxon>
        <taxon>rosids</taxon>
        <taxon>fabids</taxon>
        <taxon>Fabales</taxon>
        <taxon>Quillajaceae</taxon>
        <taxon>Quillaja</taxon>
    </lineage>
</organism>
<sequence length="1023" mass="114906">MGTKIHSKMYLPGCYSMHGLTNTGNTNWSLQEENTISKNPEYYGILMSTRPHMDGYNTEKMRKTILIHESIFKHQLHELHRLYRRQRDLMYNIRNKEIRKYPIPAGTSQSNLFSSRIQFEDDDGRQNCSNFPMVDSHFARQFNSGLDNIQSYSISVKGNAMQSSCAPNQSGEELNEESLDSKCKKMCRKLFDLELPADEYIDFEAESKGSFKVSREESFHSNRNNESIHERRGKFSTPIGTVSGCDGGSLSSSLYLSKDHGNLDLNEPIDQVGETSAPSSGTCFEKKIHTQILSGKGYSGICYLAKASSRSAENERSQGVFYQPLDNEKNRGLFLQAGETRNDRSSCSGNMCPQDFKVCESAQSEQKKAPIVLPSGREKTERQIKRKLFGVEISARNQDAFSEIVNLQIQCVPKSDVAKSRSSFLPSRREPPRILSQNFIPIQGSPCFTMSPQLNSTTSLRAEVSYINDVCLGSHSHSNELEACHSSISLRSRNGMTEINSHSGQFMQHGPPKELWNSGCMTDAKFSKDLDINALPPNKHQNGVICPNNFISEGEGRNLLERFPWFRARPHCDEKSSEKCQGIYQMDLESSQNYSQQLISKIKSRKKRTEIHDCLSADQPIDTGHKMIEGDRPSNMKIHGFPIYEKAPLMKDPTPNFPLKPTCLDFSNEVDNSVTYGLEKSGLAYEPISTESEVNLKVDGVLGSRSLNHSAESRLQIDLNICVTQEETQLTPDAPIIKVATEMDLEAQILVEKEIDISPGGEFSESIHEELVNSLEDACRTDERLVKFAAQALVAISSSYVNSLQDNVTSHQSEAPIRDSLHWFAELISLHRGDIKNDTVEILAGKDSVVQEEFTPDGVDYFEFMTLNLTETKVEKYFYKPRDLENPKEHNTLPKRPRKGQTRRGRKRNDFQRDILPSLTSLSRNEVNEDLQTIEGLIKACGGSWQSSLANRMSGKGGRGRGRRRSGVSAPSPSLPAFCLPQIKQPNCEEPGLGERSLTGWGKRTRGPPRQRCLINNPSVSPI</sequence>
<name>A0AAD7VG75_QUISA</name>
<protein>
    <submittedName>
        <fullName evidence="2">DUF863 domain-containing protein</fullName>
    </submittedName>
</protein>
<evidence type="ECO:0000313" key="3">
    <source>
        <dbReference type="Proteomes" id="UP001163823"/>
    </source>
</evidence>
<evidence type="ECO:0000313" key="2">
    <source>
        <dbReference type="EMBL" id="KAJ7974350.1"/>
    </source>
</evidence>
<comment type="caution">
    <text evidence="2">The sequence shown here is derived from an EMBL/GenBank/DDBJ whole genome shotgun (WGS) entry which is preliminary data.</text>
</comment>